<evidence type="ECO:0000259" key="10">
    <source>
        <dbReference type="Pfam" id="PF13962"/>
    </source>
</evidence>
<dbReference type="Gene3D" id="1.25.40.20">
    <property type="entry name" value="Ankyrin repeat-containing domain"/>
    <property type="match status" value="1"/>
</dbReference>
<evidence type="ECO:0000256" key="7">
    <source>
        <dbReference type="PROSITE-ProRule" id="PRU00023"/>
    </source>
</evidence>
<dbReference type="PROSITE" id="PS50088">
    <property type="entry name" value="ANK_REPEAT"/>
    <property type="match status" value="2"/>
</dbReference>
<dbReference type="Pfam" id="PF12796">
    <property type="entry name" value="Ank_2"/>
    <property type="match status" value="3"/>
</dbReference>
<dbReference type="InterPro" id="IPR002110">
    <property type="entry name" value="Ankyrin_rpt"/>
</dbReference>
<evidence type="ECO:0000256" key="1">
    <source>
        <dbReference type="ARBA" id="ARBA00004141"/>
    </source>
</evidence>
<dbReference type="PANTHER" id="PTHR24186:SF2">
    <property type="entry name" value="OS02G0735700 PROTEIN"/>
    <property type="match status" value="1"/>
</dbReference>
<sequence>MDLRLRSQLPAFFSAVRSGEVEMVRRMVLGVVETGLGGSAAEEAVAALLSLQTEAGETALYIAAEQNLEEMVRYLVALCDYETAKIRSRLDMDAFHVAAKQGHVGIVKELLSVWPGLCKLCDSSNTTPLYSAAVKDHLDVVNAILDVDQSSLRIVRKNGKTSLHMAARNGLHRVVRTLLDKDPELASIRDKKGQTALHMAVKGKNPDVVDELLHADPTILNVQDKKGNTALHIATRKWRPQMVHLLLSYESVEVNAVNNQNETALDLAEKIPYGESQLDIIEILTEAGAKNARNIGHVDEAYELRRTVSDIKHDVQNQLIQNAKTNRRVSGIAKELKKLHREAVQNTINSVTLVAVLVASIAFIAIFNLPGQYHQDGPEPGKAYIAGTNEFRVFCLLNATALFLSLAVVVVQITLVAWETGAQKQVVQVVNKLMWAACLSTSGAFLSISFVVVGNLSWMAITVTLIGGPIMIGTLVLMSYLVLRQRFGIGEDSQRRIRRGGGSQSFSWSHHSAYSDPDALSDHEKRIYAL</sequence>
<keyword evidence="2 9" id="KW-0812">Transmembrane</keyword>
<feature type="repeat" description="ANK" evidence="7">
    <location>
        <begin position="158"/>
        <end position="190"/>
    </location>
</feature>
<feature type="transmembrane region" description="Helical" evidence="9">
    <location>
        <begin position="391"/>
        <end position="418"/>
    </location>
</feature>
<evidence type="ECO:0000256" key="3">
    <source>
        <dbReference type="ARBA" id="ARBA00022737"/>
    </source>
</evidence>
<name>A0A835Q3W5_VANPL</name>
<dbReference type="PROSITE" id="PS50297">
    <property type="entry name" value="ANK_REP_REGION"/>
    <property type="match status" value="2"/>
</dbReference>
<accession>A0A835Q3W5</accession>
<evidence type="ECO:0000256" key="4">
    <source>
        <dbReference type="ARBA" id="ARBA00022989"/>
    </source>
</evidence>
<evidence type="ECO:0000313" key="12">
    <source>
        <dbReference type="Proteomes" id="UP000636800"/>
    </source>
</evidence>
<feature type="transmembrane region" description="Helical" evidence="9">
    <location>
        <begin position="458"/>
        <end position="483"/>
    </location>
</feature>
<reference evidence="11 12" key="1">
    <citation type="journal article" date="2020" name="Nat. Food">
        <title>A phased Vanilla planifolia genome enables genetic improvement of flavour and production.</title>
        <authorList>
            <person name="Hasing T."/>
            <person name="Tang H."/>
            <person name="Brym M."/>
            <person name="Khazi F."/>
            <person name="Huang T."/>
            <person name="Chambers A.H."/>
        </authorList>
    </citation>
    <scope>NUCLEOTIDE SEQUENCE [LARGE SCALE GENOMIC DNA]</scope>
    <source>
        <tissue evidence="11">Leaf</tissue>
    </source>
</reference>
<comment type="caution">
    <text evidence="11">The sequence shown here is derived from an EMBL/GenBank/DDBJ whole genome shotgun (WGS) entry which is preliminary data.</text>
</comment>
<dbReference type="PANTHER" id="PTHR24186">
    <property type="entry name" value="PROTEIN PHOSPHATASE 1 REGULATORY SUBUNIT"/>
    <property type="match status" value="1"/>
</dbReference>
<dbReference type="OrthoDB" id="5979581at2759"/>
<dbReference type="SUPFAM" id="SSF48403">
    <property type="entry name" value="Ankyrin repeat"/>
    <property type="match status" value="1"/>
</dbReference>
<comment type="subcellular location">
    <subcellularLocation>
        <location evidence="1">Membrane</location>
        <topology evidence="1">Multi-pass membrane protein</topology>
    </subcellularLocation>
</comment>
<protein>
    <recommendedName>
        <fullName evidence="10">PGG domain-containing protein</fullName>
    </recommendedName>
</protein>
<keyword evidence="5 7" id="KW-0040">ANK repeat</keyword>
<keyword evidence="6 9" id="KW-0472">Membrane</keyword>
<evidence type="ECO:0000256" key="5">
    <source>
        <dbReference type="ARBA" id="ARBA00023043"/>
    </source>
</evidence>
<keyword evidence="12" id="KW-1185">Reference proteome</keyword>
<evidence type="ECO:0000256" key="2">
    <source>
        <dbReference type="ARBA" id="ARBA00022692"/>
    </source>
</evidence>
<dbReference type="InterPro" id="IPR026961">
    <property type="entry name" value="PGG_dom"/>
</dbReference>
<dbReference type="EMBL" id="JADCNL010000010">
    <property type="protein sequence ID" value="KAG0464233.1"/>
    <property type="molecule type" value="Genomic_DNA"/>
</dbReference>
<proteinExistence type="predicted"/>
<organism evidence="11 12">
    <name type="scientific">Vanilla planifolia</name>
    <name type="common">Vanilla</name>
    <dbReference type="NCBI Taxonomy" id="51239"/>
    <lineage>
        <taxon>Eukaryota</taxon>
        <taxon>Viridiplantae</taxon>
        <taxon>Streptophyta</taxon>
        <taxon>Embryophyta</taxon>
        <taxon>Tracheophyta</taxon>
        <taxon>Spermatophyta</taxon>
        <taxon>Magnoliopsida</taxon>
        <taxon>Liliopsida</taxon>
        <taxon>Asparagales</taxon>
        <taxon>Orchidaceae</taxon>
        <taxon>Vanilloideae</taxon>
        <taxon>Vanilleae</taxon>
        <taxon>Vanilla</taxon>
    </lineage>
</organism>
<dbReference type="GO" id="GO:0005886">
    <property type="term" value="C:plasma membrane"/>
    <property type="evidence" value="ECO:0007669"/>
    <property type="project" value="TreeGrafter"/>
</dbReference>
<feature type="transmembrane region" description="Helical" evidence="9">
    <location>
        <begin position="347"/>
        <end position="371"/>
    </location>
</feature>
<evidence type="ECO:0000256" key="8">
    <source>
        <dbReference type="SAM" id="MobiDB-lite"/>
    </source>
</evidence>
<evidence type="ECO:0000256" key="9">
    <source>
        <dbReference type="SAM" id="Phobius"/>
    </source>
</evidence>
<evidence type="ECO:0000256" key="6">
    <source>
        <dbReference type="ARBA" id="ARBA00023136"/>
    </source>
</evidence>
<feature type="region of interest" description="Disordered" evidence="8">
    <location>
        <begin position="495"/>
        <end position="518"/>
    </location>
</feature>
<feature type="repeat" description="ANK" evidence="7">
    <location>
        <begin position="192"/>
        <end position="224"/>
    </location>
</feature>
<dbReference type="AlphaFoldDB" id="A0A835Q3W5"/>
<dbReference type="SMART" id="SM00248">
    <property type="entry name" value="ANK"/>
    <property type="match status" value="7"/>
</dbReference>
<dbReference type="Proteomes" id="UP000636800">
    <property type="component" value="Chromosome 10"/>
</dbReference>
<evidence type="ECO:0000313" key="11">
    <source>
        <dbReference type="EMBL" id="KAG0464233.1"/>
    </source>
</evidence>
<dbReference type="InterPro" id="IPR036770">
    <property type="entry name" value="Ankyrin_rpt-contain_sf"/>
</dbReference>
<keyword evidence="4 9" id="KW-1133">Transmembrane helix</keyword>
<gene>
    <name evidence="11" type="ORF">HPP92_020302</name>
</gene>
<keyword evidence="3" id="KW-0677">Repeat</keyword>
<feature type="transmembrane region" description="Helical" evidence="9">
    <location>
        <begin position="430"/>
        <end position="452"/>
    </location>
</feature>
<feature type="domain" description="PGG" evidence="10">
    <location>
        <begin position="342"/>
        <end position="451"/>
    </location>
</feature>
<dbReference type="Pfam" id="PF13962">
    <property type="entry name" value="PGG"/>
    <property type="match status" value="1"/>
</dbReference>